<keyword evidence="5" id="KW-1185">Reference proteome</keyword>
<dbReference type="AlphaFoldDB" id="A0AAI9SDJ6"/>
<evidence type="ECO:0000259" key="3">
    <source>
        <dbReference type="Pfam" id="PF01467"/>
    </source>
</evidence>
<organism evidence="4 5">
    <name type="scientific">Sutterella seckii</name>
    <dbReference type="NCBI Taxonomy" id="1944635"/>
    <lineage>
        <taxon>Bacteria</taxon>
        <taxon>Pseudomonadati</taxon>
        <taxon>Pseudomonadota</taxon>
        <taxon>Betaproteobacteria</taxon>
        <taxon>Burkholderiales</taxon>
        <taxon>Sutterellaceae</taxon>
        <taxon>Sutterella</taxon>
    </lineage>
</organism>
<comment type="caution">
    <text evidence="4">The sequence shown here is derived from an EMBL/GenBank/DDBJ whole genome shotgun (WGS) entry which is preliminary data.</text>
</comment>
<gene>
    <name evidence="4" type="ORF">GBM96_05725</name>
</gene>
<accession>A0AAI9SDJ6</accession>
<evidence type="ECO:0000256" key="1">
    <source>
        <dbReference type="ARBA" id="ARBA00022679"/>
    </source>
</evidence>
<sequence length="130" mass="14946">MNVLTYGTFDALHYGHVILLNRLKSLGDKLYVGVSTDAFNLQKGKVAFMSYEDRVTLLQSLRAVDVVFPENDWEQKVADIKKYNIGLFAIGDDWAGHFDYLSKYCKVVYMPRTANISSTEIRRIIMQKKD</sequence>
<dbReference type="RefSeq" id="WP_139688609.1">
    <property type="nucleotide sequence ID" value="NZ_WEHW01000014.1"/>
</dbReference>
<dbReference type="Proteomes" id="UP000469462">
    <property type="component" value="Unassembled WGS sequence"/>
</dbReference>
<evidence type="ECO:0000256" key="2">
    <source>
        <dbReference type="ARBA" id="ARBA00022695"/>
    </source>
</evidence>
<name>A0AAI9SDJ6_9BURK</name>
<dbReference type="Pfam" id="PF01467">
    <property type="entry name" value="CTP_transf_like"/>
    <property type="match status" value="1"/>
</dbReference>
<evidence type="ECO:0000313" key="4">
    <source>
        <dbReference type="EMBL" id="KAB7651490.1"/>
    </source>
</evidence>
<dbReference type="InterPro" id="IPR014729">
    <property type="entry name" value="Rossmann-like_a/b/a_fold"/>
</dbReference>
<dbReference type="PANTHER" id="PTHR43793:SF1">
    <property type="entry name" value="FAD SYNTHASE"/>
    <property type="match status" value="1"/>
</dbReference>
<keyword evidence="2 4" id="KW-0548">Nucleotidyltransferase</keyword>
<evidence type="ECO:0000313" key="5">
    <source>
        <dbReference type="Proteomes" id="UP000469462"/>
    </source>
</evidence>
<protein>
    <submittedName>
        <fullName evidence="4">Adenylyltransferase/cytidyltransferase family protein</fullName>
    </submittedName>
</protein>
<dbReference type="Gene3D" id="3.40.50.620">
    <property type="entry name" value="HUPs"/>
    <property type="match status" value="1"/>
</dbReference>
<dbReference type="InterPro" id="IPR004821">
    <property type="entry name" value="Cyt_trans-like"/>
</dbReference>
<keyword evidence="1" id="KW-0808">Transferase</keyword>
<dbReference type="NCBIfam" id="TIGR00125">
    <property type="entry name" value="cyt_tran_rel"/>
    <property type="match status" value="1"/>
</dbReference>
<feature type="domain" description="Cytidyltransferase-like" evidence="3">
    <location>
        <begin position="4"/>
        <end position="123"/>
    </location>
</feature>
<proteinExistence type="predicted"/>
<dbReference type="InterPro" id="IPR050385">
    <property type="entry name" value="Archaeal_FAD_synthase"/>
</dbReference>
<reference evidence="4 5" key="1">
    <citation type="submission" date="2019-10" db="EMBL/GenBank/DDBJ databases">
        <title>Genome diversity of Sutterella seckii.</title>
        <authorList>
            <person name="Chaplin A.V."/>
            <person name="Sokolova S.R."/>
            <person name="Mosin K.A."/>
            <person name="Ivanova E.L."/>
            <person name="Kochetkova T.O."/>
            <person name="Goltsov A.Y."/>
            <person name="Trofimov D.Y."/>
            <person name="Efimov B.A."/>
        </authorList>
    </citation>
    <scope>NUCLEOTIDE SEQUENCE [LARGE SCALE GENOMIC DNA]</scope>
    <source>
        <strain evidence="4 5">ASD3426</strain>
    </source>
</reference>
<dbReference type="PANTHER" id="PTHR43793">
    <property type="entry name" value="FAD SYNTHASE"/>
    <property type="match status" value="1"/>
</dbReference>
<dbReference type="GO" id="GO:0016779">
    <property type="term" value="F:nucleotidyltransferase activity"/>
    <property type="evidence" value="ECO:0007669"/>
    <property type="project" value="UniProtKB-KW"/>
</dbReference>
<dbReference type="EMBL" id="WEHW01000014">
    <property type="protein sequence ID" value="KAB7651490.1"/>
    <property type="molecule type" value="Genomic_DNA"/>
</dbReference>
<dbReference type="SUPFAM" id="SSF52374">
    <property type="entry name" value="Nucleotidylyl transferase"/>
    <property type="match status" value="1"/>
</dbReference>